<dbReference type="Proteomes" id="UP000018144">
    <property type="component" value="Unassembled WGS sequence"/>
</dbReference>
<accession>U4L0B6</accession>
<evidence type="ECO:0000256" key="1">
    <source>
        <dbReference type="SAM" id="MobiDB-lite"/>
    </source>
</evidence>
<proteinExistence type="predicted"/>
<dbReference type="AlphaFoldDB" id="U4L0B6"/>
<organism evidence="2 3">
    <name type="scientific">Pyronema omphalodes (strain CBS 100304)</name>
    <name type="common">Pyronema confluens</name>
    <dbReference type="NCBI Taxonomy" id="1076935"/>
    <lineage>
        <taxon>Eukaryota</taxon>
        <taxon>Fungi</taxon>
        <taxon>Dikarya</taxon>
        <taxon>Ascomycota</taxon>
        <taxon>Pezizomycotina</taxon>
        <taxon>Pezizomycetes</taxon>
        <taxon>Pezizales</taxon>
        <taxon>Pyronemataceae</taxon>
        <taxon>Pyronema</taxon>
    </lineage>
</organism>
<protein>
    <submittedName>
        <fullName evidence="2">Uncharacterized protein</fullName>
    </submittedName>
</protein>
<evidence type="ECO:0000313" key="2">
    <source>
        <dbReference type="EMBL" id="CCX05439.1"/>
    </source>
</evidence>
<gene>
    <name evidence="2" type="ORF">PCON_05026</name>
</gene>
<evidence type="ECO:0000313" key="3">
    <source>
        <dbReference type="Proteomes" id="UP000018144"/>
    </source>
</evidence>
<dbReference type="EMBL" id="HF935253">
    <property type="protein sequence ID" value="CCX05439.1"/>
    <property type="molecule type" value="Genomic_DNA"/>
</dbReference>
<name>U4L0B6_PYROM</name>
<reference evidence="2 3" key="1">
    <citation type="journal article" date="2013" name="PLoS Genet.">
        <title>The genome and development-dependent transcriptomes of Pyronema confluens: a window into fungal evolution.</title>
        <authorList>
            <person name="Traeger S."/>
            <person name="Altegoer F."/>
            <person name="Freitag M."/>
            <person name="Gabaldon T."/>
            <person name="Kempken F."/>
            <person name="Kumar A."/>
            <person name="Marcet-Houben M."/>
            <person name="Poggeler S."/>
            <person name="Stajich J.E."/>
            <person name="Nowrousian M."/>
        </authorList>
    </citation>
    <scope>NUCLEOTIDE SEQUENCE [LARGE SCALE GENOMIC DNA]</scope>
    <source>
        <strain evidence="3">CBS 100304</strain>
        <tissue evidence="2">Vegetative mycelium</tissue>
    </source>
</reference>
<sequence>MTIIPDAQPEDVQTAVQTVLPARYGLLIPNRSTAGGLSLDFSRLASLGPFLASRAASNAVATVVPPAIPPNGARTVADSQAPIVESQPKAQIPNKNQPLLDGVSSTTEEKVL</sequence>
<feature type="region of interest" description="Disordered" evidence="1">
    <location>
        <begin position="85"/>
        <end position="112"/>
    </location>
</feature>
<keyword evidence="3" id="KW-1185">Reference proteome</keyword>